<dbReference type="PANTHER" id="PTHR48073">
    <property type="entry name" value="O-SUCCINYLBENZOATE SYNTHASE-RELATED"/>
    <property type="match status" value="1"/>
</dbReference>
<dbReference type="SUPFAM" id="SSF54826">
    <property type="entry name" value="Enolase N-terminal domain-like"/>
    <property type="match status" value="1"/>
</dbReference>
<proteinExistence type="predicted"/>
<dbReference type="InterPro" id="IPR029017">
    <property type="entry name" value="Enolase-like_N"/>
</dbReference>
<dbReference type="PANTHER" id="PTHR48073:SF2">
    <property type="entry name" value="O-SUCCINYLBENZOATE SYNTHASE"/>
    <property type="match status" value="1"/>
</dbReference>
<dbReference type="Proteomes" id="UP001612741">
    <property type="component" value="Unassembled WGS sequence"/>
</dbReference>
<evidence type="ECO:0000313" key="3">
    <source>
        <dbReference type="EMBL" id="MFI6504492.1"/>
    </source>
</evidence>
<name>A0ABW7Z8K1_9ACTN</name>
<keyword evidence="4" id="KW-1185">Reference proteome</keyword>
<dbReference type="RefSeq" id="WP_397090237.1">
    <property type="nucleotide sequence ID" value="NZ_JBITGY010000015.1"/>
</dbReference>
<comment type="caution">
    <text evidence="3">The sequence shown here is derived from an EMBL/GenBank/DDBJ whole genome shotgun (WGS) entry which is preliminary data.</text>
</comment>
<protein>
    <submittedName>
        <fullName evidence="3">Enolase C-terminal domain-like protein</fullName>
    </submittedName>
</protein>
<organism evidence="3 4">
    <name type="scientific">Nonomuraea typhae</name>
    <dbReference type="NCBI Taxonomy" id="2603600"/>
    <lineage>
        <taxon>Bacteria</taxon>
        <taxon>Bacillati</taxon>
        <taxon>Actinomycetota</taxon>
        <taxon>Actinomycetes</taxon>
        <taxon>Streptosporangiales</taxon>
        <taxon>Streptosporangiaceae</taxon>
        <taxon>Nonomuraea</taxon>
    </lineage>
</organism>
<dbReference type="Gene3D" id="3.20.20.120">
    <property type="entry name" value="Enolase-like C-terminal domain"/>
    <property type="match status" value="1"/>
</dbReference>
<dbReference type="EMBL" id="JBITGY010000015">
    <property type="protein sequence ID" value="MFI6504492.1"/>
    <property type="molecule type" value="Genomic_DNA"/>
</dbReference>
<sequence length="341" mass="36546">MSAPLTVRTSVAPHVLEREFRVSHATTSDVQLLRLTLSDLAGGPEGVGEISADSSYGQDAPTIEREARRLAESIAADPRHGEVTALEQLLGDHGAAFCGPARMLAEMAFLDRIAQLAGCPVWHVLGLPQPGRVQLLHTVPIGEDVSVPVRPLKAKLGGGTDADILAQLIGSPGPILLDVNEGWDRAGWGRVEDLVRKLAPAVLEDPTSDTGLLQEIRAALPETRVVLDESVQDHAHVVRAAELADGANLKVMRMGGLFPAMRSLAYLRERGLTRMIGSFLEPARAVAYAAQLNGLADWTDLDGHFWITDTPPVMHYRLDSSRPGVPVIAYDALRGGTDVEG</sequence>
<dbReference type="InterPro" id="IPR029065">
    <property type="entry name" value="Enolase_C-like"/>
</dbReference>
<accession>A0ABW7Z8K1</accession>
<evidence type="ECO:0000313" key="4">
    <source>
        <dbReference type="Proteomes" id="UP001612741"/>
    </source>
</evidence>
<gene>
    <name evidence="3" type="ORF">ACIBG2_44405</name>
</gene>
<keyword evidence="1" id="KW-0479">Metal-binding</keyword>
<evidence type="ECO:0000256" key="1">
    <source>
        <dbReference type="ARBA" id="ARBA00022723"/>
    </source>
</evidence>
<dbReference type="Gene3D" id="3.30.390.10">
    <property type="entry name" value="Enolase-like, N-terminal domain"/>
    <property type="match status" value="1"/>
</dbReference>
<reference evidence="3 4" key="1">
    <citation type="submission" date="2024-10" db="EMBL/GenBank/DDBJ databases">
        <title>The Natural Products Discovery Center: Release of the First 8490 Sequenced Strains for Exploring Actinobacteria Biosynthetic Diversity.</title>
        <authorList>
            <person name="Kalkreuter E."/>
            <person name="Kautsar S.A."/>
            <person name="Yang D."/>
            <person name="Bader C.D."/>
            <person name="Teijaro C.N."/>
            <person name="Fluegel L."/>
            <person name="Davis C.M."/>
            <person name="Simpson J.R."/>
            <person name="Lauterbach L."/>
            <person name="Steele A.D."/>
            <person name="Gui C."/>
            <person name="Meng S."/>
            <person name="Li G."/>
            <person name="Viehrig K."/>
            <person name="Ye F."/>
            <person name="Su P."/>
            <person name="Kiefer A.F."/>
            <person name="Nichols A."/>
            <person name="Cepeda A.J."/>
            <person name="Yan W."/>
            <person name="Fan B."/>
            <person name="Jiang Y."/>
            <person name="Adhikari A."/>
            <person name="Zheng C.-J."/>
            <person name="Schuster L."/>
            <person name="Cowan T.M."/>
            <person name="Smanski M.J."/>
            <person name="Chevrette M.G."/>
            <person name="De Carvalho L.P.S."/>
            <person name="Shen B."/>
        </authorList>
    </citation>
    <scope>NUCLEOTIDE SEQUENCE [LARGE SCALE GENOMIC DNA]</scope>
    <source>
        <strain evidence="3 4">NPDC050545</strain>
    </source>
</reference>
<feature type="domain" description="Enolase C-terminal" evidence="2">
    <location>
        <begin position="166"/>
        <end position="292"/>
    </location>
</feature>
<dbReference type="Pfam" id="PF13378">
    <property type="entry name" value="MR_MLE_C"/>
    <property type="match status" value="1"/>
</dbReference>
<dbReference type="InterPro" id="IPR036849">
    <property type="entry name" value="Enolase-like_C_sf"/>
</dbReference>
<dbReference type="SUPFAM" id="SSF51604">
    <property type="entry name" value="Enolase C-terminal domain-like"/>
    <property type="match status" value="1"/>
</dbReference>
<evidence type="ECO:0000259" key="2">
    <source>
        <dbReference type="Pfam" id="PF13378"/>
    </source>
</evidence>